<dbReference type="GO" id="GO:0005886">
    <property type="term" value="C:plasma membrane"/>
    <property type="evidence" value="ECO:0007669"/>
    <property type="project" value="UniProtKB-SubCell"/>
</dbReference>
<feature type="transmembrane region" description="Helical" evidence="7">
    <location>
        <begin position="108"/>
        <end position="126"/>
    </location>
</feature>
<evidence type="ECO:0000256" key="6">
    <source>
        <dbReference type="ARBA" id="ARBA00023136"/>
    </source>
</evidence>
<proteinExistence type="inferred from homology"/>
<dbReference type="InterPro" id="IPR002656">
    <property type="entry name" value="Acyl_transf_3_dom"/>
</dbReference>
<keyword evidence="9" id="KW-0808">Transferase</keyword>
<keyword evidence="6 7" id="KW-0472">Membrane</keyword>
<evidence type="ECO:0000256" key="3">
    <source>
        <dbReference type="ARBA" id="ARBA00022475"/>
    </source>
</evidence>
<dbReference type="Pfam" id="PF01757">
    <property type="entry name" value="Acyl_transf_3"/>
    <property type="match status" value="1"/>
</dbReference>
<gene>
    <name evidence="9" type="ORF">C8E03_10344</name>
</gene>
<evidence type="ECO:0000313" key="9">
    <source>
        <dbReference type="EMBL" id="PXV91488.1"/>
    </source>
</evidence>
<dbReference type="PANTHER" id="PTHR40074:SF2">
    <property type="entry name" value="O-ACETYLTRANSFERASE WECH"/>
    <property type="match status" value="1"/>
</dbReference>
<comment type="subcellular location">
    <subcellularLocation>
        <location evidence="1">Cell membrane</location>
        <topology evidence="1">Multi-pass membrane protein</topology>
    </subcellularLocation>
</comment>
<reference evidence="9 10" key="1">
    <citation type="submission" date="2018-05" db="EMBL/GenBank/DDBJ databases">
        <title>Genomic Encyclopedia of Type Strains, Phase IV (KMG-IV): sequencing the most valuable type-strain genomes for metagenomic binning, comparative biology and taxonomic classification.</title>
        <authorList>
            <person name="Goeker M."/>
        </authorList>
    </citation>
    <scope>NUCLEOTIDE SEQUENCE [LARGE SCALE GENOMIC DNA]</scope>
    <source>
        <strain evidence="9 10">DSM 28816</strain>
    </source>
</reference>
<comment type="caution">
    <text evidence="9">The sequence shown here is derived from an EMBL/GenBank/DDBJ whole genome shotgun (WGS) entry which is preliminary data.</text>
</comment>
<evidence type="ECO:0000259" key="8">
    <source>
        <dbReference type="Pfam" id="PF01757"/>
    </source>
</evidence>
<dbReference type="GO" id="GO:0016413">
    <property type="term" value="F:O-acetyltransferase activity"/>
    <property type="evidence" value="ECO:0007669"/>
    <property type="project" value="TreeGrafter"/>
</dbReference>
<feature type="transmembrane region" description="Helical" evidence="7">
    <location>
        <begin position="295"/>
        <end position="317"/>
    </location>
</feature>
<evidence type="ECO:0000313" key="10">
    <source>
        <dbReference type="Proteomes" id="UP000247523"/>
    </source>
</evidence>
<feature type="transmembrane region" description="Helical" evidence="7">
    <location>
        <begin position="225"/>
        <end position="249"/>
    </location>
</feature>
<dbReference type="RefSeq" id="WP_110290721.1">
    <property type="nucleotide sequence ID" value="NZ_QICS01000003.1"/>
</dbReference>
<evidence type="ECO:0000256" key="7">
    <source>
        <dbReference type="SAM" id="Phobius"/>
    </source>
</evidence>
<feature type="transmembrane region" description="Helical" evidence="7">
    <location>
        <begin position="12"/>
        <end position="28"/>
    </location>
</feature>
<comment type="similarity">
    <text evidence="2">Belongs to the acyltransferase 3 family.</text>
</comment>
<dbReference type="AlphaFoldDB" id="A0A318ETB7"/>
<feature type="transmembrane region" description="Helical" evidence="7">
    <location>
        <begin position="171"/>
        <end position="187"/>
    </location>
</feature>
<sequence>MKERNISLDAMKGFVILLVMLGHIINLNKLNDPYIYTIIEAVQMPAFIMISGYIGGFRAPVDNFLQWKNIMCKRGKSYVVPFFMWLFLKQWDNLAEGFVNTIFRLDRGLWFLMTLFILNGMLYTAQLLSKGFRNRSKLYAFFGFCMIFCVLSIILVLQLAFHSTFLTPELTLRYIPPFIIGYFVSAYKEELIRLISNRFQFVLFIFSAVFFITACWKYHISSDTYFLYVMLIEIAKGLLGCYVIFYLFLKSKKNVIKEKLAWLGKYTLEIYTVHFHFATIFNQGRIDFGLYSWKGILFVIATFCAMSLISAALIYMVKQVPVMNQLMFGKATK</sequence>
<feature type="transmembrane region" description="Helical" evidence="7">
    <location>
        <begin position="34"/>
        <end position="59"/>
    </location>
</feature>
<dbReference type="GO" id="GO:0009246">
    <property type="term" value="P:enterobacterial common antigen biosynthetic process"/>
    <property type="evidence" value="ECO:0007669"/>
    <property type="project" value="TreeGrafter"/>
</dbReference>
<evidence type="ECO:0000256" key="1">
    <source>
        <dbReference type="ARBA" id="ARBA00004651"/>
    </source>
</evidence>
<dbReference type="EMBL" id="QICS01000003">
    <property type="protein sequence ID" value="PXV91488.1"/>
    <property type="molecule type" value="Genomic_DNA"/>
</dbReference>
<evidence type="ECO:0000256" key="4">
    <source>
        <dbReference type="ARBA" id="ARBA00022692"/>
    </source>
</evidence>
<evidence type="ECO:0000256" key="2">
    <source>
        <dbReference type="ARBA" id="ARBA00007400"/>
    </source>
</evidence>
<feature type="domain" description="Acyltransferase 3" evidence="8">
    <location>
        <begin position="5"/>
        <end position="314"/>
    </location>
</feature>
<dbReference type="Proteomes" id="UP000247523">
    <property type="component" value="Unassembled WGS sequence"/>
</dbReference>
<keyword evidence="4 7" id="KW-0812">Transmembrane</keyword>
<feature type="transmembrane region" description="Helical" evidence="7">
    <location>
        <begin position="71"/>
        <end position="88"/>
    </location>
</feature>
<accession>A0A318ETB7</accession>
<organism evidence="9 10">
    <name type="scientific">Lachnotalea glycerini</name>
    <dbReference type="NCBI Taxonomy" id="1763509"/>
    <lineage>
        <taxon>Bacteria</taxon>
        <taxon>Bacillati</taxon>
        <taxon>Bacillota</taxon>
        <taxon>Clostridia</taxon>
        <taxon>Lachnospirales</taxon>
        <taxon>Lachnospiraceae</taxon>
        <taxon>Lachnotalea</taxon>
    </lineage>
</organism>
<dbReference type="PANTHER" id="PTHR40074">
    <property type="entry name" value="O-ACETYLTRANSFERASE WECH"/>
    <property type="match status" value="1"/>
</dbReference>
<protein>
    <submittedName>
        <fullName evidence="9">Fucose 4-O-acetylase-like acetyltransferase</fullName>
    </submittedName>
</protein>
<feature type="transmembrane region" description="Helical" evidence="7">
    <location>
        <begin position="138"/>
        <end position="159"/>
    </location>
</feature>
<feature type="transmembrane region" description="Helical" evidence="7">
    <location>
        <begin position="199"/>
        <end position="219"/>
    </location>
</feature>
<name>A0A318ETB7_9FIRM</name>
<keyword evidence="5 7" id="KW-1133">Transmembrane helix</keyword>
<evidence type="ECO:0000256" key="5">
    <source>
        <dbReference type="ARBA" id="ARBA00022989"/>
    </source>
</evidence>
<keyword evidence="3" id="KW-1003">Cell membrane</keyword>